<protein>
    <submittedName>
        <fullName evidence="3">NAD(P)-binding domain-containing protein</fullName>
    </submittedName>
</protein>
<gene>
    <name evidence="3" type="ORF">GTP81_06220</name>
</gene>
<evidence type="ECO:0000313" key="3">
    <source>
        <dbReference type="EMBL" id="MYN16343.1"/>
    </source>
</evidence>
<comment type="caution">
    <text evidence="3">The sequence shown here is derived from an EMBL/GenBank/DDBJ whole genome shotgun (WGS) entry which is preliminary data.</text>
</comment>
<dbReference type="AlphaFoldDB" id="A0A845HG53"/>
<evidence type="ECO:0000259" key="2">
    <source>
        <dbReference type="Pfam" id="PF03807"/>
    </source>
</evidence>
<keyword evidence="1" id="KW-0560">Oxidoreductase</keyword>
<keyword evidence="4" id="KW-1185">Reference proteome</keyword>
<dbReference type="SUPFAM" id="SSF51735">
    <property type="entry name" value="NAD(P)-binding Rossmann-fold domains"/>
    <property type="match status" value="1"/>
</dbReference>
<dbReference type="EMBL" id="WWCV01000007">
    <property type="protein sequence ID" value="MYN16343.1"/>
    <property type="molecule type" value="Genomic_DNA"/>
</dbReference>
<sequence>MTIGIIGSGALGSNFARILAKQGIAATIANSRGPASLADLVKELGPSIKAGTVEEAASADIVLVAVRWVDAEKVLGSLPAWNGRIVIDGTNPVEFFDPATSPDANDASNPLAAYGIKAVDLGGKHSSQVIQQFVPGARVVKAFNHNDVNVLREPETAGGKRVLFYSGDDAAAKAEVRAIMEGAGFFPVDLGALDVGGPLASLPFGPLSTHNFVRVS</sequence>
<accession>A0A845HG53</accession>
<organism evidence="3 4">
    <name type="scientific">Duganella vulcania</name>
    <dbReference type="NCBI Taxonomy" id="2692166"/>
    <lineage>
        <taxon>Bacteria</taxon>
        <taxon>Pseudomonadati</taxon>
        <taxon>Pseudomonadota</taxon>
        <taxon>Betaproteobacteria</taxon>
        <taxon>Burkholderiales</taxon>
        <taxon>Oxalobacteraceae</taxon>
        <taxon>Telluria group</taxon>
        <taxon>Duganella</taxon>
    </lineage>
</organism>
<proteinExistence type="predicted"/>
<reference evidence="3 4" key="1">
    <citation type="submission" date="2019-12" db="EMBL/GenBank/DDBJ databases">
        <title>Novel species isolated from a subtropical stream in China.</title>
        <authorList>
            <person name="Lu H."/>
        </authorList>
    </citation>
    <scope>NUCLEOTIDE SEQUENCE [LARGE SCALE GENOMIC DNA]</scope>
    <source>
        <strain evidence="3 4">FT107W</strain>
    </source>
</reference>
<dbReference type="Proteomes" id="UP000484875">
    <property type="component" value="Unassembled WGS sequence"/>
</dbReference>
<evidence type="ECO:0000256" key="1">
    <source>
        <dbReference type="ARBA" id="ARBA00023002"/>
    </source>
</evidence>
<dbReference type="RefSeq" id="WP_161089064.1">
    <property type="nucleotide sequence ID" value="NZ_WWCV01000007.1"/>
</dbReference>
<dbReference type="InterPro" id="IPR051267">
    <property type="entry name" value="STEAP_metalloreductase"/>
</dbReference>
<dbReference type="InterPro" id="IPR036291">
    <property type="entry name" value="NAD(P)-bd_dom_sf"/>
</dbReference>
<feature type="domain" description="Pyrroline-5-carboxylate reductase catalytic N-terminal" evidence="2">
    <location>
        <begin position="2"/>
        <end position="92"/>
    </location>
</feature>
<evidence type="ECO:0000313" key="4">
    <source>
        <dbReference type="Proteomes" id="UP000484875"/>
    </source>
</evidence>
<dbReference type="Gene3D" id="3.40.50.720">
    <property type="entry name" value="NAD(P)-binding Rossmann-like Domain"/>
    <property type="match status" value="1"/>
</dbReference>
<dbReference type="GO" id="GO:0016491">
    <property type="term" value="F:oxidoreductase activity"/>
    <property type="evidence" value="ECO:0007669"/>
    <property type="project" value="UniProtKB-KW"/>
</dbReference>
<dbReference type="Pfam" id="PF03807">
    <property type="entry name" value="F420_oxidored"/>
    <property type="match status" value="1"/>
</dbReference>
<dbReference type="PANTHER" id="PTHR14239">
    <property type="entry name" value="DUDULIN-RELATED"/>
    <property type="match status" value="1"/>
</dbReference>
<dbReference type="InterPro" id="IPR028939">
    <property type="entry name" value="P5C_Rdtase_cat_N"/>
</dbReference>
<name>A0A845HG53_9BURK</name>